<organism evidence="16 17">
    <name type="scientific">Streptococcus salivarius</name>
    <dbReference type="NCBI Taxonomy" id="1304"/>
    <lineage>
        <taxon>Bacteria</taxon>
        <taxon>Bacillati</taxon>
        <taxon>Bacillota</taxon>
        <taxon>Bacilli</taxon>
        <taxon>Lactobacillales</taxon>
        <taxon>Streptococcaceae</taxon>
        <taxon>Streptococcus</taxon>
    </lineage>
</organism>
<dbReference type="InterPro" id="IPR013014">
    <property type="entry name" value="PTS_EIIC_2"/>
</dbReference>
<dbReference type="InterPro" id="IPR036095">
    <property type="entry name" value="PTS_EIIB-like_sf"/>
</dbReference>
<dbReference type="GO" id="GO:0005886">
    <property type="term" value="C:plasma membrane"/>
    <property type="evidence" value="ECO:0007669"/>
    <property type="project" value="UniProtKB-SubCell"/>
</dbReference>
<evidence type="ECO:0000259" key="14">
    <source>
        <dbReference type="PROSITE" id="PS51099"/>
    </source>
</evidence>
<dbReference type="CDD" id="cd00211">
    <property type="entry name" value="PTS_IIA_fru"/>
    <property type="match status" value="1"/>
</dbReference>
<evidence type="ECO:0000313" key="16">
    <source>
        <dbReference type="EMBL" id="TNF66483.1"/>
    </source>
</evidence>
<dbReference type="PANTHER" id="PTHR30505:SF28">
    <property type="entry name" value="PTS SYSTEM 2-O-ALPHA-MANNOSYL-D-GLYCERATE-SPECIFIC EIIABC COMPONENT"/>
    <property type="match status" value="1"/>
</dbReference>
<dbReference type="FunFam" id="3.40.930.10:FF:000009">
    <property type="entry name" value="PTS system, fructose specific IIABC component"/>
    <property type="match status" value="1"/>
</dbReference>
<keyword evidence="8" id="KW-0598">Phosphotransferase system</keyword>
<dbReference type="InterPro" id="IPR004715">
    <property type="entry name" value="PTS_IIA_fruc"/>
</dbReference>
<comment type="subcellular location">
    <subcellularLocation>
        <location evidence="1">Cell inner membrane</location>
        <topology evidence="1">Multi-pass membrane protein</topology>
    </subcellularLocation>
    <subcellularLocation>
        <location evidence="2">Cytoplasm</location>
    </subcellularLocation>
</comment>
<dbReference type="PROSITE" id="PS51104">
    <property type="entry name" value="PTS_EIIC_TYPE_2"/>
    <property type="match status" value="1"/>
</dbReference>
<feature type="transmembrane region" description="Helical" evidence="12">
    <location>
        <begin position="542"/>
        <end position="565"/>
    </location>
</feature>
<dbReference type="CDD" id="cd05569">
    <property type="entry name" value="PTS_IIB_fructose"/>
    <property type="match status" value="1"/>
</dbReference>
<evidence type="ECO:0000256" key="10">
    <source>
        <dbReference type="ARBA" id="ARBA00022989"/>
    </source>
</evidence>
<keyword evidence="10 12" id="KW-1133">Transmembrane helix</keyword>
<comment type="caution">
    <text evidence="16">The sequence shown here is derived from an EMBL/GenBank/DDBJ whole genome shotgun (WGS) entry which is preliminary data.</text>
</comment>
<evidence type="ECO:0000256" key="2">
    <source>
        <dbReference type="ARBA" id="ARBA00004496"/>
    </source>
</evidence>
<keyword evidence="5" id="KW-0597">Phosphoprotein</keyword>
<accession>A0AAX2V0A9</accession>
<dbReference type="PANTHER" id="PTHR30505">
    <property type="entry name" value="FRUCTOSE-LIKE PERMEASE"/>
    <property type="match status" value="1"/>
</dbReference>
<dbReference type="InterPro" id="IPR016152">
    <property type="entry name" value="PTrfase/Anion_transptr"/>
</dbReference>
<protein>
    <submittedName>
        <fullName evidence="16">PTS fructose transporter subunit IIC</fullName>
    </submittedName>
</protein>
<dbReference type="RefSeq" id="WP_139724726.1">
    <property type="nucleotide sequence ID" value="NZ_VDCW01000011.1"/>
</dbReference>
<dbReference type="InterPro" id="IPR006327">
    <property type="entry name" value="PTS_IIC_fruc"/>
</dbReference>
<evidence type="ECO:0000256" key="5">
    <source>
        <dbReference type="ARBA" id="ARBA00022553"/>
    </source>
</evidence>
<keyword evidence="11 12" id="KW-0472">Membrane</keyword>
<dbReference type="InterPro" id="IPR003353">
    <property type="entry name" value="PTS_IIB_fruc"/>
</dbReference>
<dbReference type="InterPro" id="IPR050864">
    <property type="entry name" value="Bacterial_PTS_Sugar_Transport"/>
</dbReference>
<feature type="transmembrane region" description="Helical" evidence="12">
    <location>
        <begin position="492"/>
        <end position="514"/>
    </location>
</feature>
<feature type="transmembrane region" description="Helical" evidence="12">
    <location>
        <begin position="460"/>
        <end position="480"/>
    </location>
</feature>
<feature type="transmembrane region" description="Helical" evidence="12">
    <location>
        <begin position="427"/>
        <end position="448"/>
    </location>
</feature>
<evidence type="ECO:0000256" key="11">
    <source>
        <dbReference type="ARBA" id="ARBA00023136"/>
    </source>
</evidence>
<dbReference type="SUPFAM" id="SSF52794">
    <property type="entry name" value="PTS system IIB component-like"/>
    <property type="match status" value="1"/>
</dbReference>
<evidence type="ECO:0000256" key="4">
    <source>
        <dbReference type="ARBA" id="ARBA00022475"/>
    </source>
</evidence>
<dbReference type="Pfam" id="PF00359">
    <property type="entry name" value="PTS_EIIA_2"/>
    <property type="match status" value="1"/>
</dbReference>
<dbReference type="AlphaFoldDB" id="A0AAX2V0A9"/>
<gene>
    <name evidence="16" type="ORF">FBF48_08985</name>
</gene>
<evidence type="ECO:0000256" key="7">
    <source>
        <dbReference type="ARBA" id="ARBA00022679"/>
    </source>
</evidence>
<name>A0AAX2V0A9_STRSL</name>
<evidence type="ECO:0000256" key="8">
    <source>
        <dbReference type="ARBA" id="ARBA00022683"/>
    </source>
</evidence>
<dbReference type="InterPro" id="IPR003501">
    <property type="entry name" value="PTS_EIIB_2/3"/>
</dbReference>
<keyword evidence="7" id="KW-0808">Transferase</keyword>
<proteinExistence type="predicted"/>
<dbReference type="Proteomes" id="UP000308186">
    <property type="component" value="Unassembled WGS sequence"/>
</dbReference>
<reference evidence="16 17" key="1">
    <citation type="submission" date="2019-06" db="EMBL/GenBank/DDBJ databases">
        <title>Genome Announcement To Ensure Probiotic Safety of Streptococcus salivarius UBSS01.</title>
        <authorList>
            <person name="Sulthana A."/>
            <person name="Lakshmi S.G."/>
            <person name="Madempudi R.S."/>
        </authorList>
    </citation>
    <scope>NUCLEOTIDE SEQUENCE [LARGE SCALE GENOMIC DNA]</scope>
    <source>
        <strain evidence="16 17">UBSS01</strain>
    </source>
</reference>
<dbReference type="InterPro" id="IPR002178">
    <property type="entry name" value="PTS_EIIA_type-2_dom"/>
</dbReference>
<evidence type="ECO:0000256" key="12">
    <source>
        <dbReference type="SAM" id="Phobius"/>
    </source>
</evidence>
<dbReference type="GO" id="GO:0090563">
    <property type="term" value="F:protein-phosphocysteine-sugar phosphotransferase activity"/>
    <property type="evidence" value="ECO:0007669"/>
    <property type="project" value="TreeGrafter"/>
</dbReference>
<dbReference type="Pfam" id="PF02378">
    <property type="entry name" value="PTS_EIIC"/>
    <property type="match status" value="1"/>
</dbReference>
<feature type="transmembrane region" description="Helical" evidence="12">
    <location>
        <begin position="348"/>
        <end position="370"/>
    </location>
</feature>
<dbReference type="Gene3D" id="3.40.50.2300">
    <property type="match status" value="1"/>
</dbReference>
<keyword evidence="4" id="KW-1003">Cell membrane</keyword>
<dbReference type="InterPro" id="IPR003352">
    <property type="entry name" value="PTS_EIIC"/>
</dbReference>
<dbReference type="NCBIfam" id="TIGR00829">
    <property type="entry name" value="FRU"/>
    <property type="match status" value="1"/>
</dbReference>
<evidence type="ECO:0000256" key="3">
    <source>
        <dbReference type="ARBA" id="ARBA00022448"/>
    </source>
</evidence>
<feature type="domain" description="PTS EIIA type-2" evidence="13">
    <location>
        <begin position="5"/>
        <end position="149"/>
    </location>
</feature>
<feature type="transmembrane region" description="Helical" evidence="12">
    <location>
        <begin position="308"/>
        <end position="328"/>
    </location>
</feature>
<keyword evidence="6" id="KW-0762">Sugar transport</keyword>
<dbReference type="PROSITE" id="PS51099">
    <property type="entry name" value="PTS_EIIB_TYPE_2"/>
    <property type="match status" value="1"/>
</dbReference>
<dbReference type="GO" id="GO:0005737">
    <property type="term" value="C:cytoplasm"/>
    <property type="evidence" value="ECO:0007669"/>
    <property type="project" value="UniProtKB-SubCell"/>
</dbReference>
<dbReference type="NCBIfam" id="TIGR01427">
    <property type="entry name" value="PTS_IIC_fructo"/>
    <property type="match status" value="1"/>
</dbReference>
<feature type="transmembrane region" description="Helical" evidence="12">
    <location>
        <begin position="642"/>
        <end position="662"/>
    </location>
</feature>
<keyword evidence="9 12" id="KW-0812">Transmembrane</keyword>
<sequence>MKIQDLLNKKVMLLDLQATTKEAAIDEMINSLVDNGVVTDFDVFKAGIMAREAQTSTGLGDGIAMPHSKNAAVKEATVLFAKSNKGVDYESLDGQPTDLFFMIAAPEGANDTHLAALAELSKYLMQDGFADRLRKVTSADDVIAAFNTGEEEAQAEEAKKAQAVKEAASSDKPLIVAVTACTTGIAHTYMAEESLIKTGEEMGVNVRVETNGASGVGTPLTAEEINKAVGVIVAADKAVETARFNGKKLISKPVAAGIRQPQELIQNILDGKAEVFHAENAGAAQESTEKLSLGGAFYKHLMSGVSQMLPFVIGGGIMIALAFLLDQIMGVPKDQLSHLGSYNELPALFKSIGDIAFSFMLPILAGYIAYSIAEKPGLIAGFAAGAIAKAGLAYGNIVVYAKVAGLDENAAKEAVDKISSHQVSSGFLGALVGGFLAGGIVLLLRKYIKVPRALEGAKSILLMPLLGVALTGFAMLAVNIPMAAINTGLNNFLSSLSGSSAVLLGLLVGGMMAVDMGGPVNKAAYVFATGTLAETVTSGGSVVMAAVMAAGMVPPLAVFVATVLFKDKFSQEERDSGLTNIVMGLSFITEGAIPFGAADPARAIPSFIVGSALTGALVGMAGIKLMAPHGGIFVIALTSNALLYLLFILIGAVVSGILFGFLRKPLDK</sequence>
<dbReference type="FunFam" id="3.40.50.2300:FF:000014">
    <property type="entry name" value="PTS system fructose-like transporter subunit IIB"/>
    <property type="match status" value="1"/>
</dbReference>
<dbReference type="SUPFAM" id="SSF55804">
    <property type="entry name" value="Phoshotransferase/anion transport protein"/>
    <property type="match status" value="1"/>
</dbReference>
<dbReference type="NCBIfam" id="TIGR00848">
    <property type="entry name" value="fruA"/>
    <property type="match status" value="1"/>
</dbReference>
<evidence type="ECO:0000256" key="6">
    <source>
        <dbReference type="ARBA" id="ARBA00022597"/>
    </source>
</evidence>
<evidence type="ECO:0000259" key="13">
    <source>
        <dbReference type="PROSITE" id="PS51094"/>
    </source>
</evidence>
<evidence type="ECO:0000259" key="15">
    <source>
        <dbReference type="PROSITE" id="PS51104"/>
    </source>
</evidence>
<dbReference type="Pfam" id="PF02302">
    <property type="entry name" value="PTS_IIB"/>
    <property type="match status" value="1"/>
</dbReference>
<feature type="transmembrane region" description="Helical" evidence="12">
    <location>
        <begin position="577"/>
        <end position="597"/>
    </location>
</feature>
<dbReference type="GO" id="GO:0022877">
    <property type="term" value="F:protein-N(PI)-phosphohistidine-fructose phosphotransferase system transporter activity"/>
    <property type="evidence" value="ECO:0007669"/>
    <property type="project" value="InterPro"/>
</dbReference>
<dbReference type="PROSITE" id="PS51094">
    <property type="entry name" value="PTS_EIIA_TYPE_2"/>
    <property type="match status" value="1"/>
</dbReference>
<evidence type="ECO:0000256" key="1">
    <source>
        <dbReference type="ARBA" id="ARBA00004429"/>
    </source>
</evidence>
<dbReference type="GO" id="GO:0009401">
    <property type="term" value="P:phosphoenolpyruvate-dependent sugar phosphotransferase system"/>
    <property type="evidence" value="ECO:0007669"/>
    <property type="project" value="UniProtKB-KW"/>
</dbReference>
<evidence type="ECO:0000313" key="17">
    <source>
        <dbReference type="Proteomes" id="UP000308186"/>
    </source>
</evidence>
<feature type="domain" description="PTS EIIB type-2" evidence="14">
    <location>
        <begin position="175"/>
        <end position="270"/>
    </location>
</feature>
<dbReference type="GO" id="GO:0005351">
    <property type="term" value="F:carbohydrate:proton symporter activity"/>
    <property type="evidence" value="ECO:0007669"/>
    <property type="project" value="InterPro"/>
</dbReference>
<feature type="domain" description="PTS EIIC type-2" evidence="15">
    <location>
        <begin position="297"/>
        <end position="668"/>
    </location>
</feature>
<dbReference type="InterPro" id="IPR013011">
    <property type="entry name" value="PTS_EIIB_2"/>
</dbReference>
<keyword evidence="3" id="KW-0813">Transport</keyword>
<evidence type="ECO:0000256" key="9">
    <source>
        <dbReference type="ARBA" id="ARBA00022692"/>
    </source>
</evidence>
<dbReference type="Gene3D" id="3.40.930.10">
    <property type="entry name" value="Mannitol-specific EII, Chain A"/>
    <property type="match status" value="1"/>
</dbReference>
<dbReference type="EMBL" id="VDCW01000011">
    <property type="protein sequence ID" value="TNF66483.1"/>
    <property type="molecule type" value="Genomic_DNA"/>
</dbReference>